<dbReference type="SUPFAM" id="SSF103473">
    <property type="entry name" value="MFS general substrate transporter"/>
    <property type="match status" value="1"/>
</dbReference>
<feature type="transmembrane region" description="Helical" evidence="1">
    <location>
        <begin position="354"/>
        <end position="377"/>
    </location>
</feature>
<evidence type="ECO:0000256" key="1">
    <source>
        <dbReference type="SAM" id="Phobius"/>
    </source>
</evidence>
<dbReference type="PANTHER" id="PTHR11328">
    <property type="entry name" value="MAJOR FACILITATOR SUPERFAMILY DOMAIN-CONTAINING PROTEIN"/>
    <property type="match status" value="1"/>
</dbReference>
<feature type="transmembrane region" description="Helical" evidence="1">
    <location>
        <begin position="28"/>
        <end position="53"/>
    </location>
</feature>
<dbReference type="RefSeq" id="WP_090711329.1">
    <property type="nucleotide sequence ID" value="NZ_CBCSKY010000007.1"/>
</dbReference>
<reference evidence="3" key="1">
    <citation type="submission" date="2016-10" db="EMBL/GenBank/DDBJ databases">
        <authorList>
            <person name="Varghese N."/>
            <person name="Submissions S."/>
        </authorList>
    </citation>
    <scope>NUCLEOTIDE SEQUENCE [LARGE SCALE GENOMIC DNA]</scope>
    <source>
        <strain evidence="3">CGMCC 1.11012</strain>
    </source>
</reference>
<feature type="transmembrane region" description="Helical" evidence="1">
    <location>
        <begin position="328"/>
        <end position="348"/>
    </location>
</feature>
<dbReference type="PANTHER" id="PTHR11328:SF24">
    <property type="entry name" value="MAJOR FACILITATOR SUPERFAMILY (MFS) PROFILE DOMAIN-CONTAINING PROTEIN"/>
    <property type="match status" value="1"/>
</dbReference>
<feature type="transmembrane region" description="Helical" evidence="1">
    <location>
        <begin position="102"/>
        <end position="124"/>
    </location>
</feature>
<dbReference type="OrthoDB" id="9764596at2"/>
<evidence type="ECO:0000313" key="3">
    <source>
        <dbReference type="Proteomes" id="UP000199050"/>
    </source>
</evidence>
<organism evidence="2 3">
    <name type="scientific">Paenibacillus typhae</name>
    <dbReference type="NCBI Taxonomy" id="1174501"/>
    <lineage>
        <taxon>Bacteria</taxon>
        <taxon>Bacillati</taxon>
        <taxon>Bacillota</taxon>
        <taxon>Bacilli</taxon>
        <taxon>Bacillales</taxon>
        <taxon>Paenibacillaceae</taxon>
        <taxon>Paenibacillus</taxon>
    </lineage>
</organism>
<accession>A0A1G8FE83</accession>
<feature type="transmembrane region" description="Helical" evidence="1">
    <location>
        <begin position="260"/>
        <end position="280"/>
    </location>
</feature>
<dbReference type="Gene3D" id="1.20.1720.10">
    <property type="entry name" value="Multidrug resistance protein D"/>
    <property type="match status" value="1"/>
</dbReference>
<feature type="transmembrane region" description="Helical" evidence="1">
    <location>
        <begin position="171"/>
        <end position="198"/>
    </location>
</feature>
<evidence type="ECO:0000313" key="2">
    <source>
        <dbReference type="EMBL" id="SDH80430.1"/>
    </source>
</evidence>
<dbReference type="InterPro" id="IPR039672">
    <property type="entry name" value="MFS_2"/>
</dbReference>
<feature type="transmembrane region" description="Helical" evidence="1">
    <location>
        <begin position="398"/>
        <end position="425"/>
    </location>
</feature>
<keyword evidence="1" id="KW-0812">Transmembrane</keyword>
<keyword evidence="1" id="KW-0472">Membrane</keyword>
<keyword evidence="1" id="KW-1133">Transmembrane helix</keyword>
<feature type="transmembrane region" description="Helical" evidence="1">
    <location>
        <begin position="445"/>
        <end position="468"/>
    </location>
</feature>
<dbReference type="InterPro" id="IPR036259">
    <property type="entry name" value="MFS_trans_sf"/>
</dbReference>
<dbReference type="EMBL" id="FNDX01000001">
    <property type="protein sequence ID" value="SDH80430.1"/>
    <property type="molecule type" value="Genomic_DNA"/>
</dbReference>
<name>A0A1G8FE83_9BACL</name>
<dbReference type="GO" id="GO:0005886">
    <property type="term" value="C:plasma membrane"/>
    <property type="evidence" value="ECO:0007669"/>
    <property type="project" value="TreeGrafter"/>
</dbReference>
<dbReference type="Gene3D" id="1.20.1250.20">
    <property type="entry name" value="MFS general substrate transporter like domains"/>
    <property type="match status" value="1"/>
</dbReference>
<keyword evidence="3" id="KW-1185">Reference proteome</keyword>
<dbReference type="Proteomes" id="UP000199050">
    <property type="component" value="Unassembled WGS sequence"/>
</dbReference>
<protein>
    <submittedName>
        <fullName evidence="2">Glycoside/pentoside/hexuronide:cation symporter, GPH family</fullName>
    </submittedName>
</protein>
<feature type="transmembrane region" description="Helical" evidence="1">
    <location>
        <begin position="65"/>
        <end position="90"/>
    </location>
</feature>
<sequence length="491" mass="54030">MNRMKAVFQSNAMNSRVTSADTTAKERWLGYLIGPSGALLLNAVLAAYLNVYYTDVLGLTSVGGGVFLVVFPIVSKILDAIANFVMGYIIDRTRTRQGKARPWLLLSAPLMLVSGILLFLIPQADTKIQVIWIVLSYNLYYSIAFTTYNVGHNLMVPLSTRDGIQRGKLSVFSQVSTIMMSGIIVALIFPMTILPLIGVDKSRWILVMCVISIAVLPLTLLEYFFTKERVTAESTGGNIEDGESKLPFRTQLKAIVSDRYMLIILSYFLIYTFGVCLKNLSLVYYCNYVLGTYSDGVTQTLISVVGGVPLGIGIFAVWPLAKKFGKRNVTLIGFVLVGIGSAVCWIYPASMPIVLAGQFIKNLGFLPSAYIFMALFADTLDHMEWKTGFRCDGIAMSVYTTIAVTMGGLCTGIFNGMLSFSGYAAPFYNTAGELVSTQSESVQDMITFAFVGFETITSMILIVLLIFLNVEKGLGLKQKVMKDRREEQNDA</sequence>
<dbReference type="STRING" id="1174501.SAMN05216192_101217"/>
<dbReference type="Pfam" id="PF13347">
    <property type="entry name" value="MFS_2"/>
    <property type="match status" value="1"/>
</dbReference>
<feature type="transmembrane region" description="Helical" evidence="1">
    <location>
        <begin position="204"/>
        <end position="225"/>
    </location>
</feature>
<feature type="transmembrane region" description="Helical" evidence="1">
    <location>
        <begin position="300"/>
        <end position="321"/>
    </location>
</feature>
<gene>
    <name evidence="2" type="ORF">SAMN05216192_101217</name>
</gene>
<feature type="transmembrane region" description="Helical" evidence="1">
    <location>
        <begin position="130"/>
        <end position="150"/>
    </location>
</feature>
<proteinExistence type="predicted"/>
<dbReference type="GO" id="GO:0015293">
    <property type="term" value="F:symporter activity"/>
    <property type="evidence" value="ECO:0007669"/>
    <property type="project" value="InterPro"/>
</dbReference>
<dbReference type="GO" id="GO:0008643">
    <property type="term" value="P:carbohydrate transport"/>
    <property type="evidence" value="ECO:0007669"/>
    <property type="project" value="InterPro"/>
</dbReference>
<dbReference type="AlphaFoldDB" id="A0A1G8FE83"/>